<proteinExistence type="predicted"/>
<name>A0A1B6HW89_9HEMI</name>
<evidence type="ECO:0008006" key="3">
    <source>
        <dbReference type="Google" id="ProtNLM"/>
    </source>
</evidence>
<evidence type="ECO:0000256" key="1">
    <source>
        <dbReference type="SAM" id="MobiDB-lite"/>
    </source>
</evidence>
<evidence type="ECO:0000313" key="2">
    <source>
        <dbReference type="EMBL" id="JAS78949.1"/>
    </source>
</evidence>
<feature type="compositionally biased region" description="Polar residues" evidence="1">
    <location>
        <begin position="99"/>
        <end position="115"/>
    </location>
</feature>
<sequence>MPKRLPLSVVVSAVSRMQEPTGVTTQQVEQFLNSNYAETGVSIVRTALRRAVNEGFLGMNHKRYMPVCYKCGCMKQGKRGRRRIRELQASECEEDQKEGASNPNAEPDTVGSSDNRLTKLVPSFLGGLFK</sequence>
<accession>A0A1B6HW89</accession>
<protein>
    <recommendedName>
        <fullName evidence="3">H15 domain-containing protein</fullName>
    </recommendedName>
</protein>
<organism evidence="2">
    <name type="scientific">Homalodisca liturata</name>
    <dbReference type="NCBI Taxonomy" id="320908"/>
    <lineage>
        <taxon>Eukaryota</taxon>
        <taxon>Metazoa</taxon>
        <taxon>Ecdysozoa</taxon>
        <taxon>Arthropoda</taxon>
        <taxon>Hexapoda</taxon>
        <taxon>Insecta</taxon>
        <taxon>Pterygota</taxon>
        <taxon>Neoptera</taxon>
        <taxon>Paraneoptera</taxon>
        <taxon>Hemiptera</taxon>
        <taxon>Auchenorrhyncha</taxon>
        <taxon>Membracoidea</taxon>
        <taxon>Cicadellidae</taxon>
        <taxon>Cicadellinae</taxon>
        <taxon>Proconiini</taxon>
        <taxon>Homalodisca</taxon>
    </lineage>
</organism>
<reference evidence="2" key="1">
    <citation type="submission" date="2015-11" db="EMBL/GenBank/DDBJ databases">
        <title>De novo transcriptome assembly of four potential Pierce s Disease insect vectors from Arizona vineyards.</title>
        <authorList>
            <person name="Tassone E.E."/>
        </authorList>
    </citation>
    <scope>NUCLEOTIDE SEQUENCE</scope>
</reference>
<dbReference type="EMBL" id="GECU01028757">
    <property type="protein sequence ID" value="JAS78949.1"/>
    <property type="molecule type" value="Transcribed_RNA"/>
</dbReference>
<dbReference type="AlphaFoldDB" id="A0A1B6HW89"/>
<feature type="region of interest" description="Disordered" evidence="1">
    <location>
        <begin position="87"/>
        <end position="116"/>
    </location>
</feature>
<gene>
    <name evidence="2" type="ORF">g.1313</name>
</gene>